<feature type="repeat" description="ANK" evidence="1">
    <location>
        <begin position="71"/>
        <end position="103"/>
    </location>
</feature>
<keyword evidence="3" id="KW-1185">Reference proteome</keyword>
<dbReference type="Gene3D" id="1.25.40.20">
    <property type="entry name" value="Ankyrin repeat-containing domain"/>
    <property type="match status" value="2"/>
</dbReference>
<name>A0A397VZH7_9GLOM</name>
<dbReference type="AlphaFoldDB" id="A0A397VZH7"/>
<accession>A0A397VZH7</accession>
<evidence type="ECO:0000256" key="1">
    <source>
        <dbReference type="PROSITE-ProRule" id="PRU00023"/>
    </source>
</evidence>
<feature type="non-terminal residue" evidence="2">
    <location>
        <position position="1"/>
    </location>
</feature>
<dbReference type="InterPro" id="IPR002110">
    <property type="entry name" value="Ankyrin_rpt"/>
</dbReference>
<proteinExistence type="predicted"/>
<dbReference type="EMBL" id="QKWP01000083">
    <property type="protein sequence ID" value="RIB27920.1"/>
    <property type="molecule type" value="Genomic_DNA"/>
</dbReference>
<reference evidence="2 3" key="1">
    <citation type="submission" date="2018-06" db="EMBL/GenBank/DDBJ databases">
        <title>Comparative genomics reveals the genomic features of Rhizophagus irregularis, R. cerebriforme, R. diaphanum and Gigaspora rosea, and their symbiotic lifestyle signature.</title>
        <authorList>
            <person name="Morin E."/>
            <person name="San Clemente H."/>
            <person name="Chen E.C.H."/>
            <person name="De La Providencia I."/>
            <person name="Hainaut M."/>
            <person name="Kuo A."/>
            <person name="Kohler A."/>
            <person name="Murat C."/>
            <person name="Tang N."/>
            <person name="Roy S."/>
            <person name="Loubradou J."/>
            <person name="Henrissat B."/>
            <person name="Grigoriev I.V."/>
            <person name="Corradi N."/>
            <person name="Roux C."/>
            <person name="Martin F.M."/>
        </authorList>
    </citation>
    <scope>NUCLEOTIDE SEQUENCE [LARGE SCALE GENOMIC DNA]</scope>
    <source>
        <strain evidence="2 3">DAOM 194757</strain>
    </source>
</reference>
<dbReference type="Pfam" id="PF13857">
    <property type="entry name" value="Ank_5"/>
    <property type="match status" value="1"/>
</dbReference>
<feature type="non-terminal residue" evidence="2">
    <location>
        <position position="157"/>
    </location>
</feature>
<dbReference type="SUPFAM" id="SSF48403">
    <property type="entry name" value="Ankyrin repeat"/>
    <property type="match status" value="1"/>
</dbReference>
<dbReference type="InterPro" id="IPR039323">
    <property type="entry name" value="ANKRD_45/46/60"/>
</dbReference>
<dbReference type="InterPro" id="IPR036770">
    <property type="entry name" value="Ankyrin_rpt-contain_sf"/>
</dbReference>
<dbReference type="PANTHER" id="PTHR22677:SF4">
    <property type="entry name" value="USHER SYNDROME TYPE-1G PROTEIN-LIKE PROTEIN"/>
    <property type="match status" value="1"/>
</dbReference>
<feature type="repeat" description="ANK" evidence="1">
    <location>
        <begin position="104"/>
        <end position="136"/>
    </location>
</feature>
<protein>
    <submittedName>
        <fullName evidence="2">Ankyrin repeat-containing domain protein</fullName>
    </submittedName>
</protein>
<dbReference type="OrthoDB" id="370884at2759"/>
<dbReference type="SMART" id="SM00248">
    <property type="entry name" value="ANK"/>
    <property type="match status" value="4"/>
</dbReference>
<keyword evidence="1" id="KW-0040">ANK repeat</keyword>
<evidence type="ECO:0000313" key="2">
    <source>
        <dbReference type="EMBL" id="RIB27920.1"/>
    </source>
</evidence>
<dbReference type="PROSITE" id="PS50297">
    <property type="entry name" value="ANK_REP_REGION"/>
    <property type="match status" value="3"/>
</dbReference>
<organism evidence="2 3">
    <name type="scientific">Gigaspora rosea</name>
    <dbReference type="NCBI Taxonomy" id="44941"/>
    <lineage>
        <taxon>Eukaryota</taxon>
        <taxon>Fungi</taxon>
        <taxon>Fungi incertae sedis</taxon>
        <taxon>Mucoromycota</taxon>
        <taxon>Glomeromycotina</taxon>
        <taxon>Glomeromycetes</taxon>
        <taxon>Diversisporales</taxon>
        <taxon>Gigasporaceae</taxon>
        <taxon>Gigaspora</taxon>
    </lineage>
</organism>
<dbReference type="Proteomes" id="UP000266673">
    <property type="component" value="Unassembled WGS sequence"/>
</dbReference>
<dbReference type="Pfam" id="PF12796">
    <property type="entry name" value="Ank_2"/>
    <property type="match status" value="1"/>
</dbReference>
<dbReference type="PROSITE" id="PS50088">
    <property type="entry name" value="ANK_REPEAT"/>
    <property type="match status" value="3"/>
</dbReference>
<dbReference type="PRINTS" id="PR01415">
    <property type="entry name" value="ANKYRIN"/>
</dbReference>
<sequence length="157" mass="16727">KDESGETALFQAAAAGNADVVKTLLKEDASVDLSNTSNVSPLMIAAYHGHSYACRMLLDRGRANINQRDMTDKTAIAYAAHNGHGLAVETLLVRGANVNIVDVYLWSPLMLAAYKGRANIVRQLLIAGADNSLKTANGKTASQLARDGGYLHVSDMI</sequence>
<evidence type="ECO:0000313" key="3">
    <source>
        <dbReference type="Proteomes" id="UP000266673"/>
    </source>
</evidence>
<gene>
    <name evidence="2" type="ORF">C2G38_1900500</name>
</gene>
<feature type="repeat" description="ANK" evidence="1">
    <location>
        <begin position="4"/>
        <end position="36"/>
    </location>
</feature>
<dbReference type="STRING" id="44941.A0A397VZH7"/>
<dbReference type="PANTHER" id="PTHR22677">
    <property type="entry name" value="ANKYRIN REPEAT DOMAIN-CONTAINING PROTEIN 60"/>
    <property type="match status" value="1"/>
</dbReference>
<comment type="caution">
    <text evidence="2">The sequence shown here is derived from an EMBL/GenBank/DDBJ whole genome shotgun (WGS) entry which is preliminary data.</text>
</comment>